<dbReference type="Pfam" id="PF00498">
    <property type="entry name" value="FHA"/>
    <property type="match status" value="1"/>
</dbReference>
<feature type="region of interest" description="Disordered" evidence="1">
    <location>
        <begin position="146"/>
        <end position="259"/>
    </location>
</feature>
<name>A0AAE4ARW0_9HYPH</name>
<dbReference type="Gene3D" id="2.60.200.20">
    <property type="match status" value="1"/>
</dbReference>
<dbReference type="Pfam" id="PF20232">
    <property type="entry name" value="T6SS_FHA_C"/>
    <property type="match status" value="1"/>
</dbReference>
<organism evidence="3 4">
    <name type="scientific">Amorphus orientalis</name>
    <dbReference type="NCBI Taxonomy" id="649198"/>
    <lineage>
        <taxon>Bacteria</taxon>
        <taxon>Pseudomonadati</taxon>
        <taxon>Pseudomonadota</taxon>
        <taxon>Alphaproteobacteria</taxon>
        <taxon>Hyphomicrobiales</taxon>
        <taxon>Amorphaceae</taxon>
        <taxon>Amorphus</taxon>
    </lineage>
</organism>
<dbReference type="SMART" id="SM00240">
    <property type="entry name" value="FHA"/>
    <property type="match status" value="1"/>
</dbReference>
<dbReference type="EMBL" id="JAUSUL010000001">
    <property type="protein sequence ID" value="MDQ0314295.1"/>
    <property type="molecule type" value="Genomic_DNA"/>
</dbReference>
<dbReference type="InterPro" id="IPR000253">
    <property type="entry name" value="FHA_dom"/>
</dbReference>
<dbReference type="NCBIfam" id="TIGR03354">
    <property type="entry name" value="VI_FHA"/>
    <property type="match status" value="2"/>
</dbReference>
<feature type="compositionally biased region" description="Low complexity" evidence="1">
    <location>
        <begin position="394"/>
        <end position="417"/>
    </location>
</feature>
<evidence type="ECO:0000256" key="1">
    <source>
        <dbReference type="SAM" id="MobiDB-lite"/>
    </source>
</evidence>
<dbReference type="AlphaFoldDB" id="A0AAE4ARW0"/>
<dbReference type="InterPro" id="IPR008984">
    <property type="entry name" value="SMAD_FHA_dom_sf"/>
</dbReference>
<keyword evidence="4" id="KW-1185">Reference proteome</keyword>
<proteinExistence type="predicted"/>
<dbReference type="InterPro" id="IPR046883">
    <property type="entry name" value="T6SS_FHA_C"/>
</dbReference>
<comment type="caution">
    <text evidence="3">The sequence shown here is derived from an EMBL/GenBank/DDBJ whole genome shotgun (WGS) entry which is preliminary data.</text>
</comment>
<feature type="compositionally biased region" description="Low complexity" evidence="1">
    <location>
        <begin position="241"/>
        <end position="251"/>
    </location>
</feature>
<reference evidence="3" key="1">
    <citation type="submission" date="2023-07" db="EMBL/GenBank/DDBJ databases">
        <title>Genomic Encyclopedia of Type Strains, Phase IV (KMG-IV): sequencing the most valuable type-strain genomes for metagenomic binning, comparative biology and taxonomic classification.</title>
        <authorList>
            <person name="Goeker M."/>
        </authorList>
    </citation>
    <scope>NUCLEOTIDE SEQUENCE</scope>
    <source>
        <strain evidence="3">DSM 21202</strain>
    </source>
</reference>
<feature type="compositionally biased region" description="Low complexity" evidence="1">
    <location>
        <begin position="487"/>
        <end position="499"/>
    </location>
</feature>
<gene>
    <name evidence="3" type="ORF">J2S73_000732</name>
</gene>
<feature type="compositionally biased region" description="Low complexity" evidence="1">
    <location>
        <begin position="346"/>
        <end position="362"/>
    </location>
</feature>
<accession>A0AAE4ARW0</accession>
<evidence type="ECO:0000313" key="4">
    <source>
        <dbReference type="Proteomes" id="UP001229244"/>
    </source>
</evidence>
<feature type="region of interest" description="Disordered" evidence="1">
    <location>
        <begin position="105"/>
        <end position="132"/>
    </location>
</feature>
<evidence type="ECO:0000259" key="2">
    <source>
        <dbReference type="PROSITE" id="PS50006"/>
    </source>
</evidence>
<dbReference type="SUPFAM" id="SSF49879">
    <property type="entry name" value="SMAD/FHA domain"/>
    <property type="match status" value="1"/>
</dbReference>
<feature type="domain" description="FHA" evidence="2">
    <location>
        <begin position="28"/>
        <end position="78"/>
    </location>
</feature>
<dbReference type="RefSeq" id="WP_306884068.1">
    <property type="nucleotide sequence ID" value="NZ_JAUSUL010000001.1"/>
</dbReference>
<dbReference type="CDD" id="cd00060">
    <property type="entry name" value="FHA"/>
    <property type="match status" value="1"/>
</dbReference>
<feature type="region of interest" description="Disordered" evidence="1">
    <location>
        <begin position="280"/>
        <end position="499"/>
    </location>
</feature>
<sequence>MKLVLSVLSGQPGGLKRGTEHTFDYQGGVIGRNATCDWRIEDSTRTISGRHATISYRDGRFYITDTSTNGVYLGDAETPLGRGHSTEVVQGTRLRFGDYVISARLQEDGGSQSRSGPRMSIVPDASSQHGEVDPLSALGAEYSGRSDNIYATGRGTSTASRDPMPTPRRRGDDTLGSFFGSAPTQATKSDPFADLGGGPSRPRPSTDRPDPAGGHSGGSDQTAYIPRDIGADFASPPPRQAQPQPQEMPQSQPRPAPAPASIAQTLENDIGARLSSALATELGNPGSGQARESADAGSGAHDHGARQAPPRQQPPAAPPSGGGSAAGPIPDHVSWEDLLGGGGGSAAASGPAIAPATPAGTGQRSPAAAQPLPPLDSLLGSEPDARPAQPTPSQPAQSPVETRTPGPEATSPAASEPSRPPRARRTPGNNLLSDLVTPASTGSGPRAGNGEKPPAEGATLDPVSALRARASHRAASPPQQPAPAAAPAPSAAPAAPAAPVSADLDAVLTAAGLDPQTIPADRKAAVAAEVARTARAAAEGLSDVLAARRLFKEEFRLDQTRIQPEDNNPFKFYGSGQEALQRALSKPEPGFLKLDEAMETGFTEIKAHEMAAVTVMQEAIGAILAQLDPASIQAEDAAGGFFGRGDGKALWERYKELHAQLSQDPETTTRRLVSDQFMRAYDKNLAALKGKDRSR</sequence>
<dbReference type="InterPro" id="IPR017735">
    <property type="entry name" value="T6SS_FHA"/>
</dbReference>
<dbReference type="Proteomes" id="UP001229244">
    <property type="component" value="Unassembled WGS sequence"/>
</dbReference>
<dbReference type="PROSITE" id="PS50006">
    <property type="entry name" value="FHA_DOMAIN"/>
    <property type="match status" value="1"/>
</dbReference>
<protein>
    <submittedName>
        <fullName evidence="3">Type VI secretion system FHA domain protein</fullName>
    </submittedName>
</protein>
<feature type="compositionally biased region" description="Low complexity" evidence="1">
    <location>
        <begin position="464"/>
        <end position="477"/>
    </location>
</feature>
<evidence type="ECO:0000313" key="3">
    <source>
        <dbReference type="EMBL" id="MDQ0314295.1"/>
    </source>
</evidence>